<accession>A0AA41FCW2</accession>
<reference evidence="2" key="1">
    <citation type="journal article" date="2021" name="Gut Microbes">
        <title>A synthetic consortium of 100 gut commensals modulates the composition and function in a colon model of the microbiome of elderly subjects.</title>
        <authorList>
            <person name="Perez M."/>
            <person name="Ntemiri A."/>
            <person name="Tan H."/>
            <person name="Harris H.M.B."/>
            <person name="Roager H.M."/>
            <person name="Ribiere C."/>
            <person name="O'Toole P.W."/>
        </authorList>
    </citation>
    <scope>NUCLEOTIDE SEQUENCE</scope>
    <source>
        <strain evidence="2">MCC335</strain>
    </source>
</reference>
<comment type="caution">
    <text evidence="2">The sequence shown here is derived from an EMBL/GenBank/DDBJ whole genome shotgun (WGS) entry which is preliminary data.</text>
</comment>
<keyword evidence="1" id="KW-0732">Signal</keyword>
<dbReference type="Proteomes" id="UP000708338">
    <property type="component" value="Unassembled WGS sequence"/>
</dbReference>
<feature type="signal peptide" evidence="1">
    <location>
        <begin position="1"/>
        <end position="26"/>
    </location>
</feature>
<evidence type="ECO:0008006" key="4">
    <source>
        <dbReference type="Google" id="ProtNLM"/>
    </source>
</evidence>
<dbReference type="EMBL" id="WQPS01000004">
    <property type="protein sequence ID" value="MBT9808739.1"/>
    <property type="molecule type" value="Genomic_DNA"/>
</dbReference>
<name>A0AA41FCW2_9FIRM</name>
<protein>
    <recommendedName>
        <fullName evidence="4">Lipoprotein</fullName>
    </recommendedName>
</protein>
<evidence type="ECO:0000256" key="1">
    <source>
        <dbReference type="SAM" id="SignalP"/>
    </source>
</evidence>
<dbReference type="RefSeq" id="WP_007860004.1">
    <property type="nucleotide sequence ID" value="NZ_CABJDD010000002.1"/>
</dbReference>
<dbReference type="PROSITE" id="PS51257">
    <property type="entry name" value="PROKAR_LIPOPROTEIN"/>
    <property type="match status" value="1"/>
</dbReference>
<evidence type="ECO:0000313" key="3">
    <source>
        <dbReference type="Proteomes" id="UP000708338"/>
    </source>
</evidence>
<gene>
    <name evidence="2" type="ORF">GPL26_03665</name>
</gene>
<organism evidence="2 3">
    <name type="scientific">Enterocloster citroniae</name>
    <dbReference type="NCBI Taxonomy" id="358743"/>
    <lineage>
        <taxon>Bacteria</taxon>
        <taxon>Bacillati</taxon>
        <taxon>Bacillota</taxon>
        <taxon>Clostridia</taxon>
        <taxon>Lachnospirales</taxon>
        <taxon>Lachnospiraceae</taxon>
        <taxon>Enterocloster</taxon>
    </lineage>
</organism>
<sequence length="227" mass="25397">MKKIIAGILSGGLLMCLLTGCSPVKVQVGGNNDTAGGNDTKIETEAAPMVYHTVTLPSQYFITYEVSGEDGIVRTISKAVDADGNIYYEADQEYLFLLEGKNYILYQPENGTFTRQGSDKYQPDYVKKLTKDFGDYVEKARLTFNQTPTGQVTVVGRDCDIYAISIKFANYEQRYQYAIDKETYACLEVKSEKNISGFEKEGDNGFTCVRFDTGQIDLPKEFLESRS</sequence>
<evidence type="ECO:0000313" key="2">
    <source>
        <dbReference type="EMBL" id="MBT9808739.1"/>
    </source>
</evidence>
<proteinExistence type="predicted"/>
<feature type="chain" id="PRO_5041203032" description="Lipoprotein" evidence="1">
    <location>
        <begin position="27"/>
        <end position="227"/>
    </location>
</feature>
<dbReference type="AlphaFoldDB" id="A0AA41FCW2"/>